<dbReference type="Proteomes" id="UP000256324">
    <property type="component" value="Unassembled WGS sequence"/>
</dbReference>
<sequence>MSLTDPHLTTLADHFGIAREYHDWKGQYTEVGKATVIAVLDGLGVDASTPERAERACHEVANRTWRRVLPGIVVLREGQEGRVDVHVNAGERVEVHVICEDGQRRECWQVDNWNPDRQVDDRWIGEATFGIPGDLPLGYHAIVATTMDHRVTSTLVVSPNWLGLPRSMGSSRVWGHAVQLYSTRSRTSWGMGDFSDLADLSTWVATQGADYVLVNPLHASQVVSPIEPSPYLPCSRLFLNPLYVRPEIIPEYADLDAAERSQACSARAQAAADVAAIDRDLSWSAKLPVLEAIHALGLQGSRELSYQAFRRLRGTGLVDLATWCALTEVYGNDWRTWPRQYQRPNNRAVSEFVRAHEERVDFFMWLQWIADQQLSAAQSAGRDAGMSLGLICDMAVGVSGAGADAWMLGELFADGVSVGSPPDAFNQAGQEWGQPPMRPDVLADLAYQPFRDMVRAALRHAGGIRIDHILGLFRLWWVPAGLGPRMGTYIRYDHEAMVGILALEAYRAGALVVGEDLGTVEPWVRAYLRERGIIGTSVLWFENGEDGNPLAPEQWREYAMSSVTTHDLPPTTGYLAGDHVEVRSELGLLTESVEYERAAAARQTAAWIAILRARGVLAGDNPSEEEIVLAMHRMLTRTPSKVLNVTLTDAVGDRRTQNLPGTTNEYPNWRVPLSHPDGSPMWLEEVFTDERAARLSQVMNEKSPSCVTGERLARA</sequence>
<evidence type="ECO:0000259" key="11">
    <source>
        <dbReference type="Pfam" id="PF21226"/>
    </source>
</evidence>
<reference evidence="12 13" key="1">
    <citation type="submission" date="2017-09" db="EMBL/GenBank/DDBJ databases">
        <authorList>
            <person name="Bumgarner R.E."/>
        </authorList>
    </citation>
    <scope>NUCLEOTIDE SEQUENCE [LARGE SCALE GENOMIC DNA]</scope>
    <source>
        <strain evidence="12 13">T34998</strain>
    </source>
</reference>
<keyword evidence="7 10" id="KW-0119">Carbohydrate metabolism</keyword>
<dbReference type="PANTHER" id="PTHR32438:SF5">
    <property type="entry name" value="4-ALPHA-GLUCANOTRANSFERASE DPE1, CHLOROPLASTIC_AMYLOPLASTIC"/>
    <property type="match status" value="1"/>
</dbReference>
<proteinExistence type="inferred from homology"/>
<comment type="caution">
    <text evidence="12">The sequence shown here is derived from an EMBL/GenBank/DDBJ whole genome shotgun (WGS) entry which is preliminary data.</text>
</comment>
<dbReference type="Gene3D" id="3.20.20.80">
    <property type="entry name" value="Glycosidases"/>
    <property type="match status" value="1"/>
</dbReference>
<evidence type="ECO:0000256" key="2">
    <source>
        <dbReference type="ARBA" id="ARBA00005684"/>
    </source>
</evidence>
<evidence type="ECO:0000256" key="3">
    <source>
        <dbReference type="ARBA" id="ARBA00012560"/>
    </source>
</evidence>
<evidence type="ECO:0000256" key="9">
    <source>
        <dbReference type="ARBA" id="ARBA00031501"/>
    </source>
</evidence>
<dbReference type="InterPro" id="IPR048458">
    <property type="entry name" value="MalQ_N"/>
</dbReference>
<dbReference type="Pfam" id="PF21226">
    <property type="entry name" value="MalQ_N"/>
    <property type="match status" value="1"/>
</dbReference>
<dbReference type="PANTHER" id="PTHR32438">
    <property type="entry name" value="4-ALPHA-GLUCANOTRANSFERASE DPE1, CHLOROPLASTIC/AMYLOPLASTIC"/>
    <property type="match status" value="1"/>
</dbReference>
<feature type="domain" description="MalQ N-terminal beta-sandwich" evidence="11">
    <location>
        <begin position="69"/>
        <end position="159"/>
    </location>
</feature>
<evidence type="ECO:0000256" key="5">
    <source>
        <dbReference type="ARBA" id="ARBA00022676"/>
    </source>
</evidence>
<comment type="similarity">
    <text evidence="2 10">Belongs to the disproportionating enzyme family.</text>
</comment>
<evidence type="ECO:0000313" key="13">
    <source>
        <dbReference type="Proteomes" id="UP000256324"/>
    </source>
</evidence>
<organism evidence="12 13">
    <name type="scientific">Cutibacterium namnetense</name>
    <dbReference type="NCBI Taxonomy" id="1574624"/>
    <lineage>
        <taxon>Bacteria</taxon>
        <taxon>Bacillati</taxon>
        <taxon>Actinomycetota</taxon>
        <taxon>Actinomycetes</taxon>
        <taxon>Propionibacteriales</taxon>
        <taxon>Propionibacteriaceae</taxon>
        <taxon>Cutibacterium</taxon>
    </lineage>
</organism>
<dbReference type="SUPFAM" id="SSF51445">
    <property type="entry name" value="(Trans)glycosidases"/>
    <property type="match status" value="1"/>
</dbReference>
<protein>
    <recommendedName>
        <fullName evidence="4 10">4-alpha-glucanotransferase</fullName>
        <ecNumber evidence="3 10">2.4.1.25</ecNumber>
    </recommendedName>
    <alternativeName>
        <fullName evidence="8 10">Amylomaltase</fullName>
    </alternativeName>
    <alternativeName>
        <fullName evidence="9 10">Disproportionating enzyme</fullName>
    </alternativeName>
</protein>
<evidence type="ECO:0000256" key="4">
    <source>
        <dbReference type="ARBA" id="ARBA00020295"/>
    </source>
</evidence>
<evidence type="ECO:0000256" key="8">
    <source>
        <dbReference type="ARBA" id="ARBA00031423"/>
    </source>
</evidence>
<keyword evidence="6 10" id="KW-0808">Transferase</keyword>
<dbReference type="EC" id="2.4.1.25" evidence="3 10"/>
<dbReference type="InterPro" id="IPR017853">
    <property type="entry name" value="GH"/>
</dbReference>
<dbReference type="EMBL" id="PCZS01000001">
    <property type="protein sequence ID" value="REB70879.1"/>
    <property type="molecule type" value="Genomic_DNA"/>
</dbReference>
<evidence type="ECO:0000256" key="10">
    <source>
        <dbReference type="RuleBase" id="RU361207"/>
    </source>
</evidence>
<evidence type="ECO:0000256" key="6">
    <source>
        <dbReference type="ARBA" id="ARBA00022679"/>
    </source>
</evidence>
<keyword evidence="5 10" id="KW-0328">Glycosyltransferase</keyword>
<dbReference type="InterPro" id="IPR003385">
    <property type="entry name" value="Glyco_hydro_77"/>
</dbReference>
<evidence type="ECO:0000256" key="7">
    <source>
        <dbReference type="ARBA" id="ARBA00023277"/>
    </source>
</evidence>
<dbReference type="NCBIfam" id="TIGR00217">
    <property type="entry name" value="malQ"/>
    <property type="match status" value="1"/>
</dbReference>
<name>A0ABX9IEH9_9ACTN</name>
<evidence type="ECO:0000256" key="1">
    <source>
        <dbReference type="ARBA" id="ARBA00000439"/>
    </source>
</evidence>
<gene>
    <name evidence="12" type="primary">malQ</name>
    <name evidence="12" type="ORF">CP880_03950</name>
</gene>
<accession>A0ABX9IEH9</accession>
<evidence type="ECO:0000313" key="12">
    <source>
        <dbReference type="EMBL" id="REB70879.1"/>
    </source>
</evidence>
<dbReference type="RefSeq" id="WP_115938366.1">
    <property type="nucleotide sequence ID" value="NZ_PCZS01000001.1"/>
</dbReference>
<comment type="catalytic activity">
    <reaction evidence="1 10">
        <text>Transfers a segment of a (1-&gt;4)-alpha-D-glucan to a new position in an acceptor, which may be glucose or a (1-&gt;4)-alpha-D-glucan.</text>
        <dbReference type="EC" id="2.4.1.25"/>
    </reaction>
</comment>
<keyword evidence="13" id="KW-1185">Reference proteome</keyword>
<dbReference type="Pfam" id="PF02446">
    <property type="entry name" value="Glyco_hydro_77"/>
    <property type="match status" value="1"/>
</dbReference>